<dbReference type="KEGG" id="ctak:4412677_00470"/>
<dbReference type="Proteomes" id="UP000282297">
    <property type="component" value="Chromosome"/>
</dbReference>
<reference evidence="5" key="3">
    <citation type="submission" date="2018-11" db="EMBL/GenBank/DDBJ databases">
        <title>Proposal to divide the Flavobacteriaceae and reorganize its genera based on Amino Acid Identity values calculated from whole genome sequences.</title>
        <authorList>
            <person name="Nicholson A.C."/>
            <person name="Gulvik C.A."/>
            <person name="Whitney A.M."/>
            <person name="Humrighouse B.W."/>
            <person name="Bell M."/>
            <person name="Holmes B."/>
            <person name="Steigerwalt A.B."/>
            <person name="Villarma A."/>
            <person name="Sheth M."/>
            <person name="Batra D."/>
            <person name="Pryor J."/>
            <person name="Bernardet J.-F."/>
            <person name="Hugo C."/>
            <person name="Kampfer P."/>
            <person name="Newman J.D."/>
            <person name="McQuiston J.R."/>
        </authorList>
    </citation>
    <scope>NUCLEOTIDE SEQUENCE [LARGE SCALE GENOMIC DNA]</scope>
    <source>
        <strain evidence="5">H4753</strain>
    </source>
</reference>
<dbReference type="EMBL" id="CP034171">
    <property type="protein sequence ID" value="AZI20230.1"/>
    <property type="molecule type" value="Genomic_DNA"/>
</dbReference>
<organism evidence="3 4">
    <name type="scientific">Chryseobacterium taklimakanense</name>
    <dbReference type="NCBI Taxonomy" id="536441"/>
    <lineage>
        <taxon>Bacteria</taxon>
        <taxon>Pseudomonadati</taxon>
        <taxon>Bacteroidota</taxon>
        <taxon>Flavobacteriia</taxon>
        <taxon>Flavobacteriales</taxon>
        <taxon>Weeksellaceae</taxon>
        <taxon>Chryseobacterium group</taxon>
        <taxon>Chryseobacterium</taxon>
    </lineage>
</organism>
<evidence type="ECO:0000313" key="4">
    <source>
        <dbReference type="Proteomes" id="UP000215196"/>
    </source>
</evidence>
<reference evidence="2" key="2">
    <citation type="submission" date="2018-11" db="EMBL/GenBank/DDBJ databases">
        <title>Proposal to divide the Flavobacteriaceae and reorganize its genera based on Amino Acid Identity values calculated from whole genome sequences.</title>
        <authorList>
            <person name="Nicholson A.C."/>
            <person name="Gulvik C.A."/>
            <person name="Whitney A.M."/>
            <person name="Humrighouse B.W."/>
            <person name="Bell M."/>
            <person name="Holmes B."/>
            <person name="Steigerwalt A."/>
            <person name="Villarma A."/>
            <person name="Sheth M."/>
            <person name="Batra D."/>
            <person name="Pryor J."/>
            <person name="Bernardet J.-F."/>
            <person name="Hugo C."/>
            <person name="Kampfer P."/>
            <person name="Newman J."/>
            <person name="Mcquiston J.R."/>
        </authorList>
    </citation>
    <scope>NUCLEOTIDE SEQUENCE</scope>
    <source>
        <strain evidence="2">H4753</strain>
    </source>
</reference>
<accession>A0A239WNT8</accession>
<dbReference type="Proteomes" id="UP000215196">
    <property type="component" value="Chromosome 1"/>
</dbReference>
<reference evidence="3 4" key="1">
    <citation type="submission" date="2017-06" db="EMBL/GenBank/DDBJ databases">
        <authorList>
            <consortium name="Pathogen Informatics"/>
        </authorList>
    </citation>
    <scope>NUCLEOTIDE SEQUENCE [LARGE SCALE GENOMIC DNA]</scope>
    <source>
        <strain evidence="3 4">NCTC13490</strain>
    </source>
</reference>
<feature type="compositionally biased region" description="Basic and acidic residues" evidence="1">
    <location>
        <begin position="1"/>
        <end position="10"/>
    </location>
</feature>
<evidence type="ECO:0000313" key="3">
    <source>
        <dbReference type="EMBL" id="SNV35899.1"/>
    </source>
</evidence>
<dbReference type="OrthoDB" id="1273615at2"/>
<evidence type="ECO:0000313" key="2">
    <source>
        <dbReference type="EMBL" id="AZI20230.1"/>
    </source>
</evidence>
<proteinExistence type="predicted"/>
<evidence type="ECO:0000256" key="1">
    <source>
        <dbReference type="SAM" id="MobiDB-lite"/>
    </source>
</evidence>
<keyword evidence="4" id="KW-1185">Reference proteome</keyword>
<feature type="compositionally biased region" description="Basic and acidic residues" evidence="1">
    <location>
        <begin position="38"/>
        <end position="64"/>
    </location>
</feature>
<evidence type="ECO:0000313" key="5">
    <source>
        <dbReference type="Proteomes" id="UP000282297"/>
    </source>
</evidence>
<dbReference type="EMBL" id="LT906465">
    <property type="protein sequence ID" value="SNV35899.1"/>
    <property type="molecule type" value="Genomic_DNA"/>
</dbReference>
<name>A0A239WNT8_9FLAO</name>
<dbReference type="RefSeq" id="WP_095070019.1">
    <property type="nucleotide sequence ID" value="NZ_CALTUO010000017.1"/>
</dbReference>
<gene>
    <name evidence="2" type="ORF">EIH08_05425</name>
    <name evidence="3" type="ORF">SAMEA4412677_00470</name>
</gene>
<sequence length="64" mass="7305">MNEDKKETPEKTTNLETKKQNQDFPNIPAANEKQNPPDIKKEDIKKSSELTDTGKTDNTEKSEN</sequence>
<dbReference type="AlphaFoldDB" id="A0A239WNT8"/>
<protein>
    <submittedName>
        <fullName evidence="3">Uncharacterized protein</fullName>
    </submittedName>
</protein>
<feature type="region of interest" description="Disordered" evidence="1">
    <location>
        <begin position="1"/>
        <end position="64"/>
    </location>
</feature>